<dbReference type="Pfam" id="PF02348">
    <property type="entry name" value="CTP_transf_3"/>
    <property type="match status" value="1"/>
</dbReference>
<dbReference type="PANTHER" id="PTHR21485:SF6">
    <property type="entry name" value="N-ACYLNEURAMINATE CYTIDYLYLTRANSFERASE-RELATED"/>
    <property type="match status" value="1"/>
</dbReference>
<keyword evidence="2" id="KW-1185">Reference proteome</keyword>
<reference evidence="1 2" key="1">
    <citation type="submission" date="2024-11" db="EMBL/GenBank/DDBJ databases">
        <authorList>
            <person name="Heng Y.C."/>
            <person name="Lim A.C.H."/>
            <person name="Lee J.K.Y."/>
            <person name="Kittelmann S."/>
        </authorList>
    </citation>
    <scope>NUCLEOTIDE SEQUENCE [LARGE SCALE GENOMIC DNA]</scope>
    <source>
        <strain evidence="1 2">WILCCON 0202</strain>
    </source>
</reference>
<dbReference type="InterPro" id="IPR050793">
    <property type="entry name" value="CMP-NeuNAc_synthase"/>
</dbReference>
<evidence type="ECO:0000313" key="1">
    <source>
        <dbReference type="EMBL" id="MFL0269662.1"/>
    </source>
</evidence>
<dbReference type="CDD" id="cd02513">
    <property type="entry name" value="CMP-NeuAc_Synthase"/>
    <property type="match status" value="1"/>
</dbReference>
<dbReference type="InterPro" id="IPR029044">
    <property type="entry name" value="Nucleotide-diphossugar_trans"/>
</dbReference>
<dbReference type="SUPFAM" id="SSF53448">
    <property type="entry name" value="Nucleotide-diphospho-sugar transferases"/>
    <property type="match status" value="1"/>
</dbReference>
<proteinExistence type="predicted"/>
<comment type="caution">
    <text evidence="1">The sequence shown here is derived from an EMBL/GenBank/DDBJ whole genome shotgun (WGS) entry which is preliminary data.</text>
</comment>
<evidence type="ECO:0000313" key="2">
    <source>
        <dbReference type="Proteomes" id="UP001623661"/>
    </source>
</evidence>
<dbReference type="InterPro" id="IPR003329">
    <property type="entry name" value="Cytidylyl_trans"/>
</dbReference>
<organism evidence="1 2">
    <name type="scientific">Candidatus Clostridium radicumherbarum</name>
    <dbReference type="NCBI Taxonomy" id="3381662"/>
    <lineage>
        <taxon>Bacteria</taxon>
        <taxon>Bacillati</taxon>
        <taxon>Bacillota</taxon>
        <taxon>Clostridia</taxon>
        <taxon>Eubacteriales</taxon>
        <taxon>Clostridiaceae</taxon>
        <taxon>Clostridium</taxon>
    </lineage>
</organism>
<dbReference type="RefSeq" id="WP_406766287.1">
    <property type="nucleotide sequence ID" value="NZ_JBJHZY010000004.1"/>
</dbReference>
<sequence>MIGNKKVLAIIPARGGSKGIPGKNIKDLNGKPLIAYSIEETLKSKYTDKLIVTTDDKEIAEVSKRFGAEIPFLRPEELSCDDTPGIQPILHAVNWLHEKKFNYDYIMCLQCTSPFRKVNQIDGAIEKLFNEEADSIVSVCESESNPYWMKKIENGFLKDFIGNNTFYARRQDIPKVYSLNGALYLAKTEILQRYNNWYTENTIPYIMDKLSSLDIDDIMDFRFAELLMKEKNNAEL</sequence>
<gene>
    <name evidence="1" type="ORF">ACJDUH_16415</name>
</gene>
<dbReference type="PANTHER" id="PTHR21485">
    <property type="entry name" value="HAD SUPERFAMILY MEMBERS CMAS AND KDSC"/>
    <property type="match status" value="1"/>
</dbReference>
<keyword evidence="1" id="KW-0808">Transferase</keyword>
<dbReference type="Proteomes" id="UP001623661">
    <property type="component" value="Unassembled WGS sequence"/>
</dbReference>
<protein>
    <submittedName>
        <fullName evidence="1">Cytidylyltransferase domain-containing protein</fullName>
    </submittedName>
</protein>
<dbReference type="GO" id="GO:0016779">
    <property type="term" value="F:nucleotidyltransferase activity"/>
    <property type="evidence" value="ECO:0007669"/>
    <property type="project" value="UniProtKB-KW"/>
</dbReference>
<keyword evidence="1" id="KW-0548">Nucleotidyltransferase</keyword>
<name>A0ABW8TVD8_9CLOT</name>
<accession>A0ABW8TVD8</accession>
<dbReference type="Gene3D" id="3.90.550.10">
    <property type="entry name" value="Spore Coat Polysaccharide Biosynthesis Protein SpsA, Chain A"/>
    <property type="match status" value="1"/>
</dbReference>
<dbReference type="EMBL" id="JBJHZY010000004">
    <property type="protein sequence ID" value="MFL0269662.1"/>
    <property type="molecule type" value="Genomic_DNA"/>
</dbReference>